<evidence type="ECO:0000313" key="11">
    <source>
        <dbReference type="Proteomes" id="UP000239872"/>
    </source>
</evidence>
<accession>A0A2S7SYM4</accession>
<feature type="transmembrane region" description="Helical" evidence="8">
    <location>
        <begin position="6"/>
        <end position="22"/>
    </location>
</feature>
<dbReference type="AlphaFoldDB" id="A0A2S7SYM4"/>
<dbReference type="Pfam" id="PF13231">
    <property type="entry name" value="PMT_2"/>
    <property type="match status" value="1"/>
</dbReference>
<feature type="transmembrane region" description="Helical" evidence="8">
    <location>
        <begin position="390"/>
        <end position="408"/>
    </location>
</feature>
<dbReference type="InterPro" id="IPR050297">
    <property type="entry name" value="LipidA_mod_glycosyltrf_83"/>
</dbReference>
<evidence type="ECO:0000256" key="6">
    <source>
        <dbReference type="ARBA" id="ARBA00022989"/>
    </source>
</evidence>
<feature type="transmembrane region" description="Helical" evidence="8">
    <location>
        <begin position="361"/>
        <end position="384"/>
    </location>
</feature>
<sequence>MPKIPFWIFIVITILYFIAVRVDTMDIDASQYASMSREMLSSHNWLQLYDRGQEYLDKPPFLIWISALSMKIFGVSNFSYKLPSILFALWALYATYRLTKLLYNENTARAAALILATCQGMFLMTNDVRCDTILLSWVVTSIWLIKEWDVTRSYKYLYLGFVAIGFGMMTKGPIALMVPVFSFATDWALKREWKKFFNPAYLLGIVIIAIVLLPMSIGLYQQFDMQPDKVVNGQQHVSGLRFFYWSQSFGRITGESPWKNGADISFLLLNMLWSFLPWVFVLVPVIIANVVTLFKQKFRLQPHQEWISTGGFLLAYLALGSSAYQLPHYIFVAFPLAAIIVAAAIAAFLDQQQYKAIFKILQPFLMTIVVLIFGLVLYLVTYIFPSGIPALILWIAGVAILCYIAFVIKPTGKLLLIPAIGMIIANVFLTNFVYYQLLTYQVGPQAGRYILEHKLPANEIATYKTRDPLNSLDFYAQAMLTGSDSLPDIAGRKYILTMEEGITDLQRNNYKYTTLLQGDLFKVSELTPEFLNPNTRSKATKKYYLVRVE</sequence>
<evidence type="ECO:0000256" key="2">
    <source>
        <dbReference type="ARBA" id="ARBA00022475"/>
    </source>
</evidence>
<keyword evidence="7 8" id="KW-0472">Membrane</keyword>
<evidence type="ECO:0000256" key="4">
    <source>
        <dbReference type="ARBA" id="ARBA00022679"/>
    </source>
</evidence>
<evidence type="ECO:0000256" key="1">
    <source>
        <dbReference type="ARBA" id="ARBA00004651"/>
    </source>
</evidence>
<dbReference type="GO" id="GO:0010041">
    <property type="term" value="P:response to iron(III) ion"/>
    <property type="evidence" value="ECO:0007669"/>
    <property type="project" value="TreeGrafter"/>
</dbReference>
<feature type="transmembrane region" description="Helical" evidence="8">
    <location>
        <begin position="330"/>
        <end position="349"/>
    </location>
</feature>
<evidence type="ECO:0000256" key="8">
    <source>
        <dbReference type="SAM" id="Phobius"/>
    </source>
</evidence>
<feature type="transmembrane region" description="Helical" evidence="8">
    <location>
        <begin position="415"/>
        <end position="435"/>
    </location>
</feature>
<dbReference type="PANTHER" id="PTHR33908:SF3">
    <property type="entry name" value="UNDECAPRENYL PHOSPHATE-ALPHA-4-AMINO-4-DEOXY-L-ARABINOSE ARABINOSYL TRANSFERASE"/>
    <property type="match status" value="1"/>
</dbReference>
<dbReference type="InterPro" id="IPR038731">
    <property type="entry name" value="RgtA/B/C-like"/>
</dbReference>
<evidence type="ECO:0000313" key="10">
    <source>
        <dbReference type="EMBL" id="PQJ12022.1"/>
    </source>
</evidence>
<evidence type="ECO:0000256" key="7">
    <source>
        <dbReference type="ARBA" id="ARBA00023136"/>
    </source>
</evidence>
<dbReference type="PANTHER" id="PTHR33908">
    <property type="entry name" value="MANNOSYLTRANSFERASE YKCB-RELATED"/>
    <property type="match status" value="1"/>
</dbReference>
<dbReference type="GO" id="GO:0009103">
    <property type="term" value="P:lipopolysaccharide biosynthetic process"/>
    <property type="evidence" value="ECO:0007669"/>
    <property type="project" value="UniProtKB-ARBA"/>
</dbReference>
<protein>
    <recommendedName>
        <fullName evidence="9">Glycosyltransferase RgtA/B/C/D-like domain-containing protein</fullName>
    </recommendedName>
</protein>
<dbReference type="GO" id="GO:0016763">
    <property type="term" value="F:pentosyltransferase activity"/>
    <property type="evidence" value="ECO:0007669"/>
    <property type="project" value="TreeGrafter"/>
</dbReference>
<evidence type="ECO:0000259" key="9">
    <source>
        <dbReference type="Pfam" id="PF13231"/>
    </source>
</evidence>
<dbReference type="OrthoDB" id="9178203at2"/>
<feature type="domain" description="Glycosyltransferase RgtA/B/C/D-like" evidence="9">
    <location>
        <begin position="57"/>
        <end position="215"/>
    </location>
</feature>
<keyword evidence="5 8" id="KW-0812">Transmembrane</keyword>
<keyword evidence="2" id="KW-1003">Cell membrane</keyword>
<dbReference type="Proteomes" id="UP000239872">
    <property type="component" value="Unassembled WGS sequence"/>
</dbReference>
<comment type="caution">
    <text evidence="10">The sequence shown here is derived from an EMBL/GenBank/DDBJ whole genome shotgun (WGS) entry which is preliminary data.</text>
</comment>
<keyword evidence="3" id="KW-0328">Glycosyltransferase</keyword>
<feature type="transmembrane region" description="Helical" evidence="8">
    <location>
        <begin position="275"/>
        <end position="294"/>
    </location>
</feature>
<name>A0A2S7SYM4_9BACT</name>
<dbReference type="GO" id="GO:0005886">
    <property type="term" value="C:plasma membrane"/>
    <property type="evidence" value="ECO:0007669"/>
    <property type="project" value="UniProtKB-SubCell"/>
</dbReference>
<dbReference type="EMBL" id="PPSL01000002">
    <property type="protein sequence ID" value="PQJ12022.1"/>
    <property type="molecule type" value="Genomic_DNA"/>
</dbReference>
<dbReference type="RefSeq" id="WP_105038901.1">
    <property type="nucleotide sequence ID" value="NZ_PPSL01000002.1"/>
</dbReference>
<keyword evidence="6 8" id="KW-1133">Transmembrane helix</keyword>
<evidence type="ECO:0000256" key="3">
    <source>
        <dbReference type="ARBA" id="ARBA00022676"/>
    </source>
</evidence>
<keyword evidence="4" id="KW-0808">Transferase</keyword>
<comment type="subcellular location">
    <subcellularLocation>
        <location evidence="1">Cell membrane</location>
        <topology evidence="1">Multi-pass membrane protein</topology>
    </subcellularLocation>
</comment>
<feature type="transmembrane region" description="Helical" evidence="8">
    <location>
        <begin position="306"/>
        <end position="324"/>
    </location>
</feature>
<organism evidence="10 11">
    <name type="scientific">Flavipsychrobacter stenotrophus</name>
    <dbReference type="NCBI Taxonomy" id="2077091"/>
    <lineage>
        <taxon>Bacteria</taxon>
        <taxon>Pseudomonadati</taxon>
        <taxon>Bacteroidota</taxon>
        <taxon>Chitinophagia</taxon>
        <taxon>Chitinophagales</taxon>
        <taxon>Chitinophagaceae</taxon>
        <taxon>Flavipsychrobacter</taxon>
    </lineage>
</organism>
<reference evidence="10 11" key="1">
    <citation type="submission" date="2018-01" db="EMBL/GenBank/DDBJ databases">
        <title>A novel member of the phylum Bacteroidetes isolated from glacier ice.</title>
        <authorList>
            <person name="Liu Q."/>
            <person name="Xin Y.-H."/>
        </authorList>
    </citation>
    <scope>NUCLEOTIDE SEQUENCE [LARGE SCALE GENOMIC DNA]</scope>
    <source>
        <strain evidence="10 11">RB1R16</strain>
    </source>
</reference>
<feature type="transmembrane region" description="Helical" evidence="8">
    <location>
        <begin position="196"/>
        <end position="220"/>
    </location>
</feature>
<evidence type="ECO:0000256" key="5">
    <source>
        <dbReference type="ARBA" id="ARBA00022692"/>
    </source>
</evidence>
<keyword evidence="11" id="KW-1185">Reference proteome</keyword>
<gene>
    <name evidence="10" type="ORF">CJD36_009545</name>
</gene>
<feature type="transmembrane region" description="Helical" evidence="8">
    <location>
        <begin position="157"/>
        <end position="184"/>
    </location>
</feature>
<proteinExistence type="predicted"/>